<feature type="transmembrane region" description="Helical" evidence="1">
    <location>
        <begin position="46"/>
        <end position="64"/>
    </location>
</feature>
<name>A0A843UZX2_COLES</name>
<protein>
    <submittedName>
        <fullName evidence="2">Uncharacterized protein</fullName>
    </submittedName>
</protein>
<comment type="caution">
    <text evidence="2">The sequence shown here is derived from an EMBL/GenBank/DDBJ whole genome shotgun (WGS) entry which is preliminary data.</text>
</comment>
<dbReference type="EMBL" id="NMUH01000879">
    <property type="protein sequence ID" value="MQL86173.1"/>
    <property type="molecule type" value="Genomic_DNA"/>
</dbReference>
<organism evidence="2 3">
    <name type="scientific">Colocasia esculenta</name>
    <name type="common">Wild taro</name>
    <name type="synonym">Arum esculentum</name>
    <dbReference type="NCBI Taxonomy" id="4460"/>
    <lineage>
        <taxon>Eukaryota</taxon>
        <taxon>Viridiplantae</taxon>
        <taxon>Streptophyta</taxon>
        <taxon>Embryophyta</taxon>
        <taxon>Tracheophyta</taxon>
        <taxon>Spermatophyta</taxon>
        <taxon>Magnoliopsida</taxon>
        <taxon>Liliopsida</taxon>
        <taxon>Araceae</taxon>
        <taxon>Aroideae</taxon>
        <taxon>Colocasieae</taxon>
        <taxon>Colocasia</taxon>
    </lineage>
</organism>
<dbReference type="AlphaFoldDB" id="A0A843UZX2"/>
<evidence type="ECO:0000313" key="2">
    <source>
        <dbReference type="EMBL" id="MQL86173.1"/>
    </source>
</evidence>
<keyword evidence="1" id="KW-0472">Membrane</keyword>
<reference evidence="2" key="1">
    <citation type="submission" date="2017-07" db="EMBL/GenBank/DDBJ databases">
        <title>Taro Niue Genome Assembly and Annotation.</title>
        <authorList>
            <person name="Atibalentja N."/>
            <person name="Keating K."/>
            <person name="Fields C.J."/>
        </authorList>
    </citation>
    <scope>NUCLEOTIDE SEQUENCE</scope>
    <source>
        <strain evidence="2">Niue_2</strain>
        <tissue evidence="2">Leaf</tissue>
    </source>
</reference>
<keyword evidence="1" id="KW-0812">Transmembrane</keyword>
<accession>A0A843UZX2</accession>
<evidence type="ECO:0000313" key="3">
    <source>
        <dbReference type="Proteomes" id="UP000652761"/>
    </source>
</evidence>
<dbReference type="Proteomes" id="UP000652761">
    <property type="component" value="Unassembled WGS sequence"/>
</dbReference>
<proteinExistence type="predicted"/>
<sequence length="99" mass="12069">MEFNLDSRFEYDAKIHLKCDQNIDRKFLHRVAWEEMSMRMSTRMRIHDFHFIIIIMMIQATMGMDRSDELSRPDAEYRSAKAVARKRYRAYTRHQTIAH</sequence>
<keyword evidence="3" id="KW-1185">Reference proteome</keyword>
<gene>
    <name evidence="2" type="ORF">Taro_018701</name>
</gene>
<keyword evidence="1" id="KW-1133">Transmembrane helix</keyword>
<evidence type="ECO:0000256" key="1">
    <source>
        <dbReference type="SAM" id="Phobius"/>
    </source>
</evidence>